<dbReference type="HOGENOM" id="CLU_915392_0_0_1"/>
<dbReference type="AlphaFoldDB" id="K3V7R3"/>
<dbReference type="KEGG" id="fpu:FPSE_10221"/>
<organism evidence="2 3">
    <name type="scientific">Fusarium pseudograminearum (strain CS3096)</name>
    <name type="common">Wheat and barley crown-rot fungus</name>
    <dbReference type="NCBI Taxonomy" id="1028729"/>
    <lineage>
        <taxon>Eukaryota</taxon>
        <taxon>Fungi</taxon>
        <taxon>Dikarya</taxon>
        <taxon>Ascomycota</taxon>
        <taxon>Pezizomycotina</taxon>
        <taxon>Sordariomycetes</taxon>
        <taxon>Hypocreomycetidae</taxon>
        <taxon>Hypocreales</taxon>
        <taxon>Nectriaceae</taxon>
        <taxon>Fusarium</taxon>
    </lineage>
</organism>
<dbReference type="EMBL" id="AFNW01000333">
    <property type="protein sequence ID" value="EKJ69592.1"/>
    <property type="molecule type" value="Genomic_DNA"/>
</dbReference>
<feature type="compositionally biased region" description="Acidic residues" evidence="1">
    <location>
        <begin position="292"/>
        <end position="304"/>
    </location>
</feature>
<proteinExistence type="predicted"/>
<reference evidence="2 3" key="1">
    <citation type="journal article" date="2012" name="PLoS Pathog.">
        <title>Comparative pathogenomics reveals horizontally acquired novel virulence genes in fungi infecting cereal hosts.</title>
        <authorList>
            <person name="Gardiner D.M."/>
            <person name="McDonald M.C."/>
            <person name="Covarelli L."/>
            <person name="Solomon P.S."/>
            <person name="Rusu A.G."/>
            <person name="Marshall M."/>
            <person name="Kazan K."/>
            <person name="Chakraborty S."/>
            <person name="McDonald B.A."/>
            <person name="Manners J.M."/>
        </authorList>
    </citation>
    <scope>NUCLEOTIDE SEQUENCE [LARGE SCALE GENOMIC DNA]</scope>
    <source>
        <strain evidence="2 3">CS3096</strain>
    </source>
</reference>
<feature type="region of interest" description="Disordered" evidence="1">
    <location>
        <begin position="65"/>
        <end position="92"/>
    </location>
</feature>
<dbReference type="GeneID" id="20368838"/>
<evidence type="ECO:0000256" key="1">
    <source>
        <dbReference type="SAM" id="MobiDB-lite"/>
    </source>
</evidence>
<feature type="compositionally biased region" description="Polar residues" evidence="1">
    <location>
        <begin position="70"/>
        <end position="83"/>
    </location>
</feature>
<feature type="region of interest" description="Disordered" evidence="1">
    <location>
        <begin position="203"/>
        <end position="304"/>
    </location>
</feature>
<name>K3V7R3_FUSPC</name>
<dbReference type="OrthoDB" id="5103820at2759"/>
<evidence type="ECO:0000313" key="3">
    <source>
        <dbReference type="Proteomes" id="UP000007978"/>
    </source>
</evidence>
<gene>
    <name evidence="2" type="ORF">FPSE_10221</name>
</gene>
<dbReference type="Proteomes" id="UP000007978">
    <property type="component" value="Chromosome 4"/>
</dbReference>
<accession>K3V7R3</accession>
<dbReference type="RefSeq" id="XP_009261613.1">
    <property type="nucleotide sequence ID" value="XM_009263338.1"/>
</dbReference>
<protein>
    <submittedName>
        <fullName evidence="2">Uncharacterized protein</fullName>
    </submittedName>
</protein>
<keyword evidence="3" id="KW-1185">Reference proteome</keyword>
<feature type="compositionally biased region" description="Polar residues" evidence="1">
    <location>
        <begin position="267"/>
        <end position="288"/>
    </location>
</feature>
<comment type="caution">
    <text evidence="2">The sequence shown here is derived from an EMBL/GenBank/DDBJ whole genome shotgun (WGS) entry which is preliminary data.</text>
</comment>
<feature type="compositionally biased region" description="Polar residues" evidence="1">
    <location>
        <begin position="215"/>
        <end position="227"/>
    </location>
</feature>
<evidence type="ECO:0000313" key="2">
    <source>
        <dbReference type="EMBL" id="EKJ69592.1"/>
    </source>
</evidence>
<sequence length="304" mass="32823">MDQSDTTHPPMPNVNPLAVKGWVAIEDERGLSTVDVAIMRNLEFLATQNQSIMQTQEKILEALNKKQGRRSSLSSTGTAVTETTDGDDLTGVADQADPTVIAAFEALNNPTGDMNIALTETHQAFMDDTGNKLYVKRTITATRAAMSFRDHIGETFSVESSDDAASDSDHDLKKSIVDHLAILNSDLVTAIYINLNKAMKARKSKSKKGGVAATRASTPAEATQDILSSPLAHRVRRSTGRIFVSSDSEEPAGASTPKANPGHSDENSQQTQVSLTSVEVRRSNQTLRFESESEGEGDDDEMRG</sequence>